<gene>
    <name evidence="1" type="ORF">MRB53_006484</name>
</gene>
<dbReference type="Proteomes" id="UP001234297">
    <property type="component" value="Chromosome 2"/>
</dbReference>
<organism evidence="1 2">
    <name type="scientific">Persea americana</name>
    <name type="common">Avocado</name>
    <dbReference type="NCBI Taxonomy" id="3435"/>
    <lineage>
        <taxon>Eukaryota</taxon>
        <taxon>Viridiplantae</taxon>
        <taxon>Streptophyta</taxon>
        <taxon>Embryophyta</taxon>
        <taxon>Tracheophyta</taxon>
        <taxon>Spermatophyta</taxon>
        <taxon>Magnoliopsida</taxon>
        <taxon>Magnoliidae</taxon>
        <taxon>Laurales</taxon>
        <taxon>Lauraceae</taxon>
        <taxon>Persea</taxon>
    </lineage>
</organism>
<dbReference type="EMBL" id="CM056810">
    <property type="protein sequence ID" value="KAJ8644736.1"/>
    <property type="molecule type" value="Genomic_DNA"/>
</dbReference>
<keyword evidence="2" id="KW-1185">Reference proteome</keyword>
<accession>A0ACC2MH80</accession>
<sequence>MQRRRPRVMVADLATRVFGDRAPRVLLPADAAPAAALGSTSTTAADATTPAAAPAPTSSPSSAEMPSWHRKASGCPH</sequence>
<proteinExistence type="predicted"/>
<evidence type="ECO:0000313" key="1">
    <source>
        <dbReference type="EMBL" id="KAJ8644736.1"/>
    </source>
</evidence>
<comment type="caution">
    <text evidence="1">The sequence shown here is derived from an EMBL/GenBank/DDBJ whole genome shotgun (WGS) entry which is preliminary data.</text>
</comment>
<evidence type="ECO:0000313" key="2">
    <source>
        <dbReference type="Proteomes" id="UP001234297"/>
    </source>
</evidence>
<reference evidence="1 2" key="1">
    <citation type="journal article" date="2022" name="Hortic Res">
        <title>A haplotype resolved chromosomal level avocado genome allows analysis of novel avocado genes.</title>
        <authorList>
            <person name="Nath O."/>
            <person name="Fletcher S.J."/>
            <person name="Hayward A."/>
            <person name="Shaw L.M."/>
            <person name="Masouleh A.K."/>
            <person name="Furtado A."/>
            <person name="Henry R.J."/>
            <person name="Mitter N."/>
        </authorList>
    </citation>
    <scope>NUCLEOTIDE SEQUENCE [LARGE SCALE GENOMIC DNA]</scope>
    <source>
        <strain evidence="2">cv. Hass</strain>
    </source>
</reference>
<name>A0ACC2MH80_PERAE</name>
<protein>
    <submittedName>
        <fullName evidence="1">Uncharacterized protein</fullName>
    </submittedName>
</protein>